<sequence length="268" mass="30294">MRKKVILLGVVARLLKIHPIAMVHIKNYNFIIISCLIISLSSQGCENRYPEGTNIKIEVDDGLDYLFFLPNEYQEHRGKEWPLILFLHGMGERGDNLELVKIHGIPKISEKTDTFPFIAVSPQCPIDHVWPDQAMQMDLIALLESVIDNYQVDKDRIYITGLSMGGYGTWSLLSERPDLFAAAVPICGGGIPGLDIPSSIKDVPIWVFHGGKDKVVPADESEKMVRAIEEIGGNIKYTLYPDANHDSWTRTYENDNLYEWLLSHSKVN</sequence>
<gene>
    <name evidence="3" type="ORF">METZ01_LOCUS38512</name>
</gene>
<dbReference type="InterPro" id="IPR029058">
    <property type="entry name" value="AB_hydrolase_fold"/>
</dbReference>
<proteinExistence type="predicted"/>
<dbReference type="InterPro" id="IPR050955">
    <property type="entry name" value="Plant_Biomass_Hydrol_Est"/>
</dbReference>
<evidence type="ECO:0000313" key="3">
    <source>
        <dbReference type="EMBL" id="SUZ85658.1"/>
    </source>
</evidence>
<dbReference type="GO" id="GO:0016787">
    <property type="term" value="F:hydrolase activity"/>
    <property type="evidence" value="ECO:0007669"/>
    <property type="project" value="InterPro"/>
</dbReference>
<dbReference type="EMBL" id="UINC01001646">
    <property type="protein sequence ID" value="SUZ85658.1"/>
    <property type="molecule type" value="Genomic_DNA"/>
</dbReference>
<protein>
    <recommendedName>
        <fullName evidence="2">Dienelactone hydrolase domain-containing protein</fullName>
    </recommendedName>
</protein>
<dbReference type="SUPFAM" id="SSF53474">
    <property type="entry name" value="alpha/beta-Hydrolases"/>
    <property type="match status" value="1"/>
</dbReference>
<organism evidence="3">
    <name type="scientific">marine metagenome</name>
    <dbReference type="NCBI Taxonomy" id="408172"/>
    <lineage>
        <taxon>unclassified sequences</taxon>
        <taxon>metagenomes</taxon>
        <taxon>ecological metagenomes</taxon>
    </lineage>
</organism>
<dbReference type="Pfam" id="PF01738">
    <property type="entry name" value="DLH"/>
    <property type="match status" value="1"/>
</dbReference>
<dbReference type="InterPro" id="IPR002925">
    <property type="entry name" value="Dienelactn_hydro"/>
</dbReference>
<dbReference type="AlphaFoldDB" id="A0A381R484"/>
<dbReference type="PANTHER" id="PTHR43037">
    <property type="entry name" value="UNNAMED PRODUCT-RELATED"/>
    <property type="match status" value="1"/>
</dbReference>
<dbReference type="Gene3D" id="3.40.50.1820">
    <property type="entry name" value="alpha/beta hydrolase"/>
    <property type="match status" value="1"/>
</dbReference>
<keyword evidence="1" id="KW-0732">Signal</keyword>
<feature type="domain" description="Dienelactone hydrolase" evidence="2">
    <location>
        <begin position="134"/>
        <end position="245"/>
    </location>
</feature>
<evidence type="ECO:0000256" key="1">
    <source>
        <dbReference type="ARBA" id="ARBA00022729"/>
    </source>
</evidence>
<evidence type="ECO:0000259" key="2">
    <source>
        <dbReference type="Pfam" id="PF01738"/>
    </source>
</evidence>
<dbReference type="PANTHER" id="PTHR43037:SF1">
    <property type="entry name" value="BLL1128 PROTEIN"/>
    <property type="match status" value="1"/>
</dbReference>
<reference evidence="3" key="1">
    <citation type="submission" date="2018-05" db="EMBL/GenBank/DDBJ databases">
        <authorList>
            <person name="Lanie J.A."/>
            <person name="Ng W.-L."/>
            <person name="Kazmierczak K.M."/>
            <person name="Andrzejewski T.M."/>
            <person name="Davidsen T.M."/>
            <person name="Wayne K.J."/>
            <person name="Tettelin H."/>
            <person name="Glass J.I."/>
            <person name="Rusch D."/>
            <person name="Podicherti R."/>
            <person name="Tsui H.-C.T."/>
            <person name="Winkler M.E."/>
        </authorList>
    </citation>
    <scope>NUCLEOTIDE SEQUENCE</scope>
</reference>
<name>A0A381R484_9ZZZZ</name>
<accession>A0A381R484</accession>